<protein>
    <recommendedName>
        <fullName evidence="1">HTH cro/C1-type domain-containing protein</fullName>
    </recommendedName>
</protein>
<dbReference type="InterPro" id="IPR019734">
    <property type="entry name" value="TPR_rpt"/>
</dbReference>
<evidence type="ECO:0000313" key="2">
    <source>
        <dbReference type="EMBL" id="OEH82213.1"/>
    </source>
</evidence>
<gene>
    <name evidence="2" type="ORF">BCR26_13985</name>
</gene>
<dbReference type="STRING" id="762845.BCR26_13985"/>
<dbReference type="Gene3D" id="1.25.40.10">
    <property type="entry name" value="Tetratricopeptide repeat domain"/>
    <property type="match status" value="1"/>
</dbReference>
<dbReference type="SMART" id="SM00530">
    <property type="entry name" value="HTH_XRE"/>
    <property type="match status" value="1"/>
</dbReference>
<organism evidence="2 3">
    <name type="scientific">Enterococcus rivorum</name>
    <dbReference type="NCBI Taxonomy" id="762845"/>
    <lineage>
        <taxon>Bacteria</taxon>
        <taxon>Bacillati</taxon>
        <taxon>Bacillota</taxon>
        <taxon>Bacilli</taxon>
        <taxon>Lactobacillales</taxon>
        <taxon>Enterococcaceae</taxon>
        <taxon>Enterococcus</taxon>
    </lineage>
</organism>
<keyword evidence="3" id="KW-1185">Reference proteome</keyword>
<dbReference type="CDD" id="cd00093">
    <property type="entry name" value="HTH_XRE"/>
    <property type="match status" value="1"/>
</dbReference>
<dbReference type="SUPFAM" id="SSF47413">
    <property type="entry name" value="lambda repressor-like DNA-binding domains"/>
    <property type="match status" value="1"/>
</dbReference>
<dbReference type="PROSITE" id="PS50943">
    <property type="entry name" value="HTH_CROC1"/>
    <property type="match status" value="1"/>
</dbReference>
<dbReference type="GO" id="GO:0003677">
    <property type="term" value="F:DNA binding"/>
    <property type="evidence" value="ECO:0007669"/>
    <property type="project" value="InterPro"/>
</dbReference>
<dbReference type="EMBL" id="MIEK01000026">
    <property type="protein sequence ID" value="OEH82213.1"/>
    <property type="molecule type" value="Genomic_DNA"/>
</dbReference>
<dbReference type="Pfam" id="PF01381">
    <property type="entry name" value="HTH_3"/>
    <property type="match status" value="1"/>
</dbReference>
<dbReference type="InterPro" id="IPR011990">
    <property type="entry name" value="TPR-like_helical_dom_sf"/>
</dbReference>
<proteinExistence type="predicted"/>
<comment type="caution">
    <text evidence="2">The sequence shown here is derived from an EMBL/GenBank/DDBJ whole genome shotgun (WGS) entry which is preliminary data.</text>
</comment>
<dbReference type="OrthoDB" id="1150409at2"/>
<dbReference type="SUPFAM" id="SSF48452">
    <property type="entry name" value="TPR-like"/>
    <property type="match status" value="1"/>
</dbReference>
<evidence type="ECO:0000313" key="3">
    <source>
        <dbReference type="Proteomes" id="UP000095256"/>
    </source>
</evidence>
<reference evidence="2 3" key="1">
    <citation type="submission" date="2016-09" db="EMBL/GenBank/DDBJ databases">
        <authorList>
            <person name="Capua I."/>
            <person name="De Benedictis P."/>
            <person name="Joannis T."/>
            <person name="Lombin L.H."/>
            <person name="Cattoli G."/>
        </authorList>
    </citation>
    <scope>NUCLEOTIDE SEQUENCE [LARGE SCALE GENOMIC DNA]</scope>
    <source>
        <strain evidence="2 3">LMG 25899</strain>
    </source>
</reference>
<dbReference type="Proteomes" id="UP000095256">
    <property type="component" value="Unassembled WGS sequence"/>
</dbReference>
<dbReference type="InterPro" id="IPR041315">
    <property type="entry name" value="PlcR_TPR"/>
</dbReference>
<feature type="domain" description="HTH cro/C1-type" evidence="1">
    <location>
        <begin position="8"/>
        <end position="61"/>
    </location>
</feature>
<name>A0A1E5KWH0_9ENTE</name>
<dbReference type="InterPro" id="IPR001387">
    <property type="entry name" value="Cro/C1-type_HTH"/>
</dbReference>
<evidence type="ECO:0000259" key="1">
    <source>
        <dbReference type="PROSITE" id="PS50943"/>
    </source>
</evidence>
<dbReference type="InterPro" id="IPR010982">
    <property type="entry name" value="Lambda_DNA-bd_dom_sf"/>
</dbReference>
<dbReference type="RefSeq" id="WP_069698864.1">
    <property type="nucleotide sequence ID" value="NZ_JAGGMA010000014.1"/>
</dbReference>
<sequence>MKVLGEKIQQARKMHRLSQSALAAGICTQATISKIENKNRCESLDVFSSICSKLELSVFECLEESYEQETERILTVVEKLREQLRAYEAHEILEEYNFKEDKLSYFTKTKFLYYKGSTSLLGKSDFEGAIAYLKQVVRMKNKTNIYHILSMNAIGVSYELQGKYREAAKYNEKAYQMLNDFPDDELPVVASRLFYNLAKYYSSLKDYERSIELCEEGIKLCKRKNTIMGVDVLLYEKAYNEYHLNGAIEGYKLAYYFTDFMNHKVLMETIKKNMKEYNIQL</sequence>
<dbReference type="SMART" id="SM00028">
    <property type="entry name" value="TPR"/>
    <property type="match status" value="2"/>
</dbReference>
<dbReference type="AlphaFoldDB" id="A0A1E5KWH0"/>
<dbReference type="Pfam" id="PF18768">
    <property type="entry name" value="RNPP_C"/>
    <property type="match status" value="1"/>
</dbReference>
<accession>A0A1E5KWH0</accession>